<proteinExistence type="predicted"/>
<name>U7QIW2_9CYAN</name>
<gene>
    <name evidence="1" type="ORF">M595_2762</name>
</gene>
<accession>U7QIW2</accession>
<evidence type="ECO:0000313" key="2">
    <source>
        <dbReference type="Proteomes" id="UP000017127"/>
    </source>
</evidence>
<reference evidence="1 2" key="1">
    <citation type="journal article" date="2013" name="Front. Microbiol.">
        <title>Comparative genomic analyses of the cyanobacterium, Lyngbya aestuarii BL J, a powerful hydrogen producer.</title>
        <authorList>
            <person name="Kothari A."/>
            <person name="Vaughn M."/>
            <person name="Garcia-Pichel F."/>
        </authorList>
    </citation>
    <scope>NUCLEOTIDE SEQUENCE [LARGE SCALE GENOMIC DNA]</scope>
    <source>
        <strain evidence="1 2">BL J</strain>
    </source>
</reference>
<sequence length="37" mass="3994">MGRKSEESVAAWLKVAEIATPIEKNPKSLNVGIIVLT</sequence>
<evidence type="ECO:0000313" key="1">
    <source>
        <dbReference type="EMBL" id="ERT07222.1"/>
    </source>
</evidence>
<dbReference type="Proteomes" id="UP000017127">
    <property type="component" value="Unassembled WGS sequence"/>
</dbReference>
<protein>
    <submittedName>
        <fullName evidence="1">Uncharacterized protein</fullName>
    </submittedName>
</protein>
<dbReference type="EMBL" id="AUZM01000024">
    <property type="protein sequence ID" value="ERT07222.1"/>
    <property type="molecule type" value="Genomic_DNA"/>
</dbReference>
<keyword evidence="2" id="KW-1185">Reference proteome</keyword>
<comment type="caution">
    <text evidence="1">The sequence shown here is derived from an EMBL/GenBank/DDBJ whole genome shotgun (WGS) entry which is preliminary data.</text>
</comment>
<organism evidence="1 2">
    <name type="scientific">Lyngbya aestuarii BL J</name>
    <dbReference type="NCBI Taxonomy" id="1348334"/>
    <lineage>
        <taxon>Bacteria</taxon>
        <taxon>Bacillati</taxon>
        <taxon>Cyanobacteriota</taxon>
        <taxon>Cyanophyceae</taxon>
        <taxon>Oscillatoriophycideae</taxon>
        <taxon>Oscillatoriales</taxon>
        <taxon>Microcoleaceae</taxon>
        <taxon>Lyngbya</taxon>
    </lineage>
</organism>
<dbReference type="AlphaFoldDB" id="U7QIW2"/>